<evidence type="ECO:0000313" key="2">
    <source>
        <dbReference type="Proteomes" id="UP001151760"/>
    </source>
</evidence>
<reference evidence="1" key="1">
    <citation type="journal article" date="2022" name="Int. J. Mol. Sci.">
        <title>Draft Genome of Tanacetum Coccineum: Genomic Comparison of Closely Related Tanacetum-Family Plants.</title>
        <authorList>
            <person name="Yamashiro T."/>
            <person name="Shiraishi A."/>
            <person name="Nakayama K."/>
            <person name="Satake H."/>
        </authorList>
    </citation>
    <scope>NUCLEOTIDE SEQUENCE</scope>
</reference>
<proteinExistence type="predicted"/>
<keyword evidence="2" id="KW-1185">Reference proteome</keyword>
<name>A0ABQ5BR71_9ASTR</name>
<dbReference type="EMBL" id="BQNB010013388">
    <property type="protein sequence ID" value="GJT15339.1"/>
    <property type="molecule type" value="Genomic_DNA"/>
</dbReference>
<accession>A0ABQ5BR71</accession>
<evidence type="ECO:0008006" key="3">
    <source>
        <dbReference type="Google" id="ProtNLM"/>
    </source>
</evidence>
<sequence length="251" mass="28649">MEIFSLMLKRHINNHPRFQYHFGCKPIKLVHVCFANDLLVMCHGDSYSVRVIKSALDEFSACSGLLPNNPKSTVFFGSLSEEEKSEILNVIPFTTGKLPVRYLGVPLIAKRLSVKDCGCLLDKIKSKIRNYKNRCLSYAGRLQLIAVVLESILNQGESAKGKAKVAWNDVCRPKNQAEITIRILAFAASIYNIWQERNGRIFRESKRSCDEVFKSMMEMIKNKLLGITANDSLAVRDIERRWAITCKRIQY</sequence>
<dbReference type="PANTHER" id="PTHR33116">
    <property type="entry name" value="REVERSE TRANSCRIPTASE ZINC-BINDING DOMAIN-CONTAINING PROTEIN-RELATED-RELATED"/>
    <property type="match status" value="1"/>
</dbReference>
<gene>
    <name evidence="1" type="ORF">Tco_0874045</name>
</gene>
<comment type="caution">
    <text evidence="1">The sequence shown here is derived from an EMBL/GenBank/DDBJ whole genome shotgun (WGS) entry which is preliminary data.</text>
</comment>
<protein>
    <recommendedName>
        <fullName evidence="3">Reverse transcriptase domain-containing protein</fullName>
    </recommendedName>
</protein>
<reference evidence="1" key="2">
    <citation type="submission" date="2022-01" db="EMBL/GenBank/DDBJ databases">
        <authorList>
            <person name="Yamashiro T."/>
            <person name="Shiraishi A."/>
            <person name="Satake H."/>
            <person name="Nakayama K."/>
        </authorList>
    </citation>
    <scope>NUCLEOTIDE SEQUENCE</scope>
</reference>
<organism evidence="1 2">
    <name type="scientific">Tanacetum coccineum</name>
    <dbReference type="NCBI Taxonomy" id="301880"/>
    <lineage>
        <taxon>Eukaryota</taxon>
        <taxon>Viridiplantae</taxon>
        <taxon>Streptophyta</taxon>
        <taxon>Embryophyta</taxon>
        <taxon>Tracheophyta</taxon>
        <taxon>Spermatophyta</taxon>
        <taxon>Magnoliopsida</taxon>
        <taxon>eudicotyledons</taxon>
        <taxon>Gunneridae</taxon>
        <taxon>Pentapetalae</taxon>
        <taxon>asterids</taxon>
        <taxon>campanulids</taxon>
        <taxon>Asterales</taxon>
        <taxon>Asteraceae</taxon>
        <taxon>Asteroideae</taxon>
        <taxon>Anthemideae</taxon>
        <taxon>Anthemidinae</taxon>
        <taxon>Tanacetum</taxon>
    </lineage>
</organism>
<dbReference type="Proteomes" id="UP001151760">
    <property type="component" value="Unassembled WGS sequence"/>
</dbReference>
<dbReference type="PANTHER" id="PTHR33116:SF84">
    <property type="entry name" value="RNA-DIRECTED DNA POLYMERASE"/>
    <property type="match status" value="1"/>
</dbReference>
<evidence type="ECO:0000313" key="1">
    <source>
        <dbReference type="EMBL" id="GJT15339.1"/>
    </source>
</evidence>